<organism evidence="1 2">
    <name type="scientific">Bauhinia variegata</name>
    <name type="common">Purple orchid tree</name>
    <name type="synonym">Phanera variegata</name>
    <dbReference type="NCBI Taxonomy" id="167791"/>
    <lineage>
        <taxon>Eukaryota</taxon>
        <taxon>Viridiplantae</taxon>
        <taxon>Streptophyta</taxon>
        <taxon>Embryophyta</taxon>
        <taxon>Tracheophyta</taxon>
        <taxon>Spermatophyta</taxon>
        <taxon>Magnoliopsida</taxon>
        <taxon>eudicotyledons</taxon>
        <taxon>Gunneridae</taxon>
        <taxon>Pentapetalae</taxon>
        <taxon>rosids</taxon>
        <taxon>fabids</taxon>
        <taxon>Fabales</taxon>
        <taxon>Fabaceae</taxon>
        <taxon>Cercidoideae</taxon>
        <taxon>Cercideae</taxon>
        <taxon>Bauhiniinae</taxon>
        <taxon>Bauhinia</taxon>
    </lineage>
</organism>
<keyword evidence="2" id="KW-1185">Reference proteome</keyword>
<gene>
    <name evidence="1" type="ORF">L6164_015065</name>
</gene>
<name>A0ACB9NKP4_BAUVA</name>
<sequence>MATLYPTHCHSYPSVQSPLSSLKSCSYAPSLSKLGHLLRMTFTSASKRFLAAKVSLQQQDVGASGDLAKKKIFPALFALYYEDCLPKHFIIYGYARSKMTDAELKNMVGKTLTCRIDIRENCSEEMDQFLKRCFYHSGQYDSQEDFAELDKKLKEHEGGRISNRLFYLSIPPNIFTNAVKSASLSASSSNGWTRVIVEKPFGRDSESSAALTRSLKQYLTEDQIFRSSKEIPDAYERLLLDAIEGERRLFIRSDELDAAWALFTPVLKELEEKNIIPEYYPYGSRGPVGAHYLAAGYTLYYWQKAWKSHSNPGLLRSSNFNQGEAPFRPSVCCRIKGLISPSTRASTLIFGVQVLLLNIEMAENKSADIKDFQIMTANKEEDKKHLAPKRGSNKDRHKKVDGRGRRIRMPALCAARVFQLTRELGHKSDGETIQWLLQQAEPSIIAATGTGTIPASALAEAGASVSEQRSSVSAGLHAKGESLGSSPRYDGRPSWTKMNGNLARPLLPGGIWPNLGIGSGIFQNSGFLTCNSANDPNNLPKFGFPSFEFAHVNMGPMSLSTNLGGADQQVPGLELGLSQDGHIRMLTSEAMAQFYQHLGQGRDGAGLLSRQTEPTEKDNSRGSKQ</sequence>
<dbReference type="Proteomes" id="UP000828941">
    <property type="component" value="Chromosome 6"/>
</dbReference>
<protein>
    <submittedName>
        <fullName evidence="1">Uncharacterized protein</fullName>
    </submittedName>
</protein>
<evidence type="ECO:0000313" key="1">
    <source>
        <dbReference type="EMBL" id="KAI4336551.1"/>
    </source>
</evidence>
<proteinExistence type="predicted"/>
<reference evidence="1 2" key="1">
    <citation type="journal article" date="2022" name="DNA Res.">
        <title>Chromosomal-level genome assembly of the orchid tree Bauhinia variegata (Leguminosae; Cercidoideae) supports the allotetraploid origin hypothesis of Bauhinia.</title>
        <authorList>
            <person name="Zhong Y."/>
            <person name="Chen Y."/>
            <person name="Zheng D."/>
            <person name="Pang J."/>
            <person name="Liu Y."/>
            <person name="Luo S."/>
            <person name="Meng S."/>
            <person name="Qian L."/>
            <person name="Wei D."/>
            <person name="Dai S."/>
            <person name="Zhou R."/>
        </authorList>
    </citation>
    <scope>NUCLEOTIDE SEQUENCE [LARGE SCALE GENOMIC DNA]</scope>
    <source>
        <strain evidence="1">BV-YZ2020</strain>
    </source>
</reference>
<accession>A0ACB9NKP4</accession>
<comment type="caution">
    <text evidence="1">The sequence shown here is derived from an EMBL/GenBank/DDBJ whole genome shotgun (WGS) entry which is preliminary data.</text>
</comment>
<evidence type="ECO:0000313" key="2">
    <source>
        <dbReference type="Proteomes" id="UP000828941"/>
    </source>
</evidence>
<dbReference type="EMBL" id="CM039431">
    <property type="protein sequence ID" value="KAI4336551.1"/>
    <property type="molecule type" value="Genomic_DNA"/>
</dbReference>